<name>A0A0U5AXC0_9BACL</name>
<organism evidence="1 2">
    <name type="scientific">Aneurinibacillus soli</name>
    <dbReference type="NCBI Taxonomy" id="1500254"/>
    <lineage>
        <taxon>Bacteria</taxon>
        <taxon>Bacillati</taxon>
        <taxon>Bacillota</taxon>
        <taxon>Bacilli</taxon>
        <taxon>Bacillales</taxon>
        <taxon>Paenibacillaceae</taxon>
        <taxon>Aneurinibacillus group</taxon>
        <taxon>Aneurinibacillus</taxon>
    </lineage>
</organism>
<dbReference type="Proteomes" id="UP000217696">
    <property type="component" value="Chromosome"/>
</dbReference>
<dbReference type="OrthoDB" id="2968015at2"/>
<proteinExistence type="predicted"/>
<dbReference type="EMBL" id="AP017312">
    <property type="protein sequence ID" value="BAU28378.1"/>
    <property type="molecule type" value="Genomic_DNA"/>
</dbReference>
<sequence>MAVHYRVCKNDEDFAAYTLFFIRHRKNFSRSFSLSDALMHTLETIGASHIILVLDQMDNTIAWMNYGYVTKDYEPHPDGEIAFVDSVIMTETHRGSRLFVKGFHYLVNHINEENRHVRTFQFYALADNTYLTKLYSKFADIIGQRDGYHGRENIFSADFPRLLRYLNRAQK</sequence>
<accession>A0A0U5AXC0</accession>
<dbReference type="KEGG" id="asoc:CB4_02552"/>
<gene>
    <name evidence="1" type="ORF">CB4_02552</name>
</gene>
<keyword evidence="2" id="KW-1185">Reference proteome</keyword>
<dbReference type="AlphaFoldDB" id="A0A0U5AXC0"/>
<reference evidence="1 2" key="1">
    <citation type="submission" date="2015-12" db="EMBL/GenBank/DDBJ databases">
        <title>Genome sequence of Aneurinibacillus soli.</title>
        <authorList>
            <person name="Lee J.S."/>
            <person name="Lee K.C."/>
            <person name="Kim K.K."/>
            <person name="Lee B.W."/>
        </authorList>
    </citation>
    <scope>NUCLEOTIDE SEQUENCE [LARGE SCALE GENOMIC DNA]</scope>
    <source>
        <strain evidence="1 2">CB4</strain>
    </source>
</reference>
<dbReference type="RefSeq" id="WP_096466139.1">
    <property type="nucleotide sequence ID" value="NZ_QJSZ01000007.1"/>
</dbReference>
<protein>
    <submittedName>
        <fullName evidence="1">Uncharacterized protein</fullName>
    </submittedName>
</protein>
<evidence type="ECO:0000313" key="2">
    <source>
        <dbReference type="Proteomes" id="UP000217696"/>
    </source>
</evidence>
<evidence type="ECO:0000313" key="1">
    <source>
        <dbReference type="EMBL" id="BAU28378.1"/>
    </source>
</evidence>